<evidence type="ECO:0000256" key="3">
    <source>
        <dbReference type="ARBA" id="ARBA00023170"/>
    </source>
</evidence>
<dbReference type="PROSITE" id="PS51843">
    <property type="entry name" value="NR_LBD"/>
    <property type="match status" value="1"/>
</dbReference>
<sequence length="162" mass="18873">MIAELENYSTFKSNAKSEDNNSLSDNMTIIPIFRELNDYNGLNELESNRINELMSASHVFSAQLTQNTRHIKSLEEWMRHSVELNEKSIKDMASFITKLNGFTNICPDDQLALFKYGYNELTCIYYCKYYIRESDCFLVPLLKAIILFNPNRPNLSHKLNVK</sequence>
<name>A0A7R9QGQ4_9ACAR</name>
<dbReference type="OrthoDB" id="5852676at2759"/>
<proteinExistence type="predicted"/>
<organism evidence="5">
    <name type="scientific">Oppiella nova</name>
    <dbReference type="NCBI Taxonomy" id="334625"/>
    <lineage>
        <taxon>Eukaryota</taxon>
        <taxon>Metazoa</taxon>
        <taxon>Ecdysozoa</taxon>
        <taxon>Arthropoda</taxon>
        <taxon>Chelicerata</taxon>
        <taxon>Arachnida</taxon>
        <taxon>Acari</taxon>
        <taxon>Acariformes</taxon>
        <taxon>Sarcoptiformes</taxon>
        <taxon>Oribatida</taxon>
        <taxon>Brachypylina</taxon>
        <taxon>Oppioidea</taxon>
        <taxon>Oppiidae</taxon>
        <taxon>Oppiella</taxon>
    </lineage>
</organism>
<evidence type="ECO:0000256" key="2">
    <source>
        <dbReference type="ARBA" id="ARBA00023163"/>
    </source>
</evidence>
<keyword evidence="1" id="KW-0805">Transcription regulation</keyword>
<dbReference type="Gene3D" id="1.10.565.10">
    <property type="entry name" value="Retinoid X Receptor"/>
    <property type="match status" value="1"/>
</dbReference>
<keyword evidence="2" id="KW-0804">Transcription</keyword>
<keyword evidence="6" id="KW-1185">Reference proteome</keyword>
<evidence type="ECO:0000259" key="4">
    <source>
        <dbReference type="PROSITE" id="PS51843"/>
    </source>
</evidence>
<dbReference type="InterPro" id="IPR035500">
    <property type="entry name" value="NHR-like_dom_sf"/>
</dbReference>
<dbReference type="EMBL" id="OC916669">
    <property type="protein sequence ID" value="CAD7644919.1"/>
    <property type="molecule type" value="Genomic_DNA"/>
</dbReference>
<dbReference type="EMBL" id="CAJPVJ010001844">
    <property type="protein sequence ID" value="CAG2165393.1"/>
    <property type="molecule type" value="Genomic_DNA"/>
</dbReference>
<dbReference type="Proteomes" id="UP000728032">
    <property type="component" value="Unassembled WGS sequence"/>
</dbReference>
<evidence type="ECO:0000256" key="1">
    <source>
        <dbReference type="ARBA" id="ARBA00023015"/>
    </source>
</evidence>
<feature type="domain" description="NR LBD" evidence="4">
    <location>
        <begin position="45"/>
        <end position="162"/>
    </location>
</feature>
<keyword evidence="3" id="KW-0675">Receptor</keyword>
<accession>A0A7R9QGQ4</accession>
<evidence type="ECO:0000313" key="6">
    <source>
        <dbReference type="Proteomes" id="UP000728032"/>
    </source>
</evidence>
<dbReference type="AlphaFoldDB" id="A0A7R9QGQ4"/>
<protein>
    <recommendedName>
        <fullName evidence="4">NR LBD domain-containing protein</fullName>
    </recommendedName>
</protein>
<dbReference type="InterPro" id="IPR000536">
    <property type="entry name" value="Nucl_hrmn_rcpt_lig-bd"/>
</dbReference>
<dbReference type="SUPFAM" id="SSF48508">
    <property type="entry name" value="Nuclear receptor ligand-binding domain"/>
    <property type="match status" value="1"/>
</dbReference>
<evidence type="ECO:0000313" key="5">
    <source>
        <dbReference type="EMBL" id="CAD7644919.1"/>
    </source>
</evidence>
<reference evidence="5" key="1">
    <citation type="submission" date="2020-11" db="EMBL/GenBank/DDBJ databases">
        <authorList>
            <person name="Tran Van P."/>
        </authorList>
    </citation>
    <scope>NUCLEOTIDE SEQUENCE</scope>
</reference>
<gene>
    <name evidence="5" type="ORF">ONB1V03_LOCUS4935</name>
</gene>